<dbReference type="AlphaFoldDB" id="A0A7L5BPM5"/>
<sequence>MVFQFEAVFDRGEGDVAHRGEAEAAAGFGLDAGKGEIAEADDGKIAAGLERGGGMADGGVSGVAALTGKPLFERGDGDAGGRED</sequence>
<evidence type="ECO:0000313" key="2">
    <source>
        <dbReference type="Proteomes" id="UP000464865"/>
    </source>
</evidence>
<dbReference type="EMBL" id="CP048635">
    <property type="protein sequence ID" value="QIB40753.1"/>
    <property type="molecule type" value="Genomic_DNA"/>
</dbReference>
<proteinExistence type="predicted"/>
<dbReference type="KEGG" id="roy:G3A56_23345"/>
<name>A0A7L5BPM5_9HYPH</name>
<keyword evidence="2" id="KW-1185">Reference proteome</keyword>
<reference evidence="1 2" key="1">
    <citation type="submission" date="2020-02" db="EMBL/GenBank/DDBJ databases">
        <title>Plant-Promoting Endophytic Bacterium Rhizobium oryzihabitans sp. nov., Isolated from the Root of Rice.</title>
        <authorList>
            <person name="zhao J."/>
            <person name="Zhang G."/>
        </authorList>
    </citation>
    <scope>NUCLEOTIDE SEQUENCE [LARGE SCALE GENOMIC DNA]</scope>
    <source>
        <strain evidence="1 2">M15</strain>
    </source>
</reference>
<evidence type="ECO:0000313" key="1">
    <source>
        <dbReference type="EMBL" id="QIB40753.1"/>
    </source>
</evidence>
<organism evidence="1 2">
    <name type="scientific">Rhizobium oryzihabitans</name>
    <dbReference type="NCBI Taxonomy" id="2267833"/>
    <lineage>
        <taxon>Bacteria</taxon>
        <taxon>Pseudomonadati</taxon>
        <taxon>Pseudomonadota</taxon>
        <taxon>Alphaproteobacteria</taxon>
        <taxon>Hyphomicrobiales</taxon>
        <taxon>Rhizobiaceae</taxon>
        <taxon>Rhizobium/Agrobacterium group</taxon>
        <taxon>Rhizobium</taxon>
    </lineage>
</organism>
<accession>A0A7L5BPM5</accession>
<dbReference type="Proteomes" id="UP000464865">
    <property type="component" value="Chromosome M15-12"/>
</dbReference>
<gene>
    <name evidence="1" type="ORF">G3A56_23345</name>
</gene>
<protein>
    <submittedName>
        <fullName evidence="1">Uncharacterized protein</fullName>
    </submittedName>
</protein>